<dbReference type="AlphaFoldDB" id="A0A8I6YBJ8"/>
<comment type="similarity">
    <text evidence="1">Belongs to the ARG7 family.</text>
</comment>
<evidence type="ECO:0000313" key="3">
    <source>
        <dbReference type="EnsemblPlants" id="HORVU.MOREX.r3.6HG0595780.1.CDS1"/>
    </source>
</evidence>
<evidence type="ECO:0000313" key="4">
    <source>
        <dbReference type="Proteomes" id="UP000011116"/>
    </source>
</evidence>
<dbReference type="InterPro" id="IPR003676">
    <property type="entry name" value="SAUR_fam"/>
</dbReference>
<sequence length="126" mass="13824">MKAGKAKQGQEADRVHLLHASSSDGKAARMTKGCAAFLVGNDGEAPQRFTVAVTLLGHPAIVELLAEAWEKYGYAHEGAIAVPCSVERFQRAVDAARAQERHHHHHHFHFRLPHLAGCFRPPHILA</sequence>
<dbReference type="OMA" id="FRPPHIL"/>
<evidence type="ECO:0000256" key="2">
    <source>
        <dbReference type="SAM" id="MobiDB-lite"/>
    </source>
</evidence>
<reference evidence="4" key="1">
    <citation type="journal article" date="2012" name="Nature">
        <title>A physical, genetic and functional sequence assembly of the barley genome.</title>
        <authorList>
            <consortium name="The International Barley Genome Sequencing Consortium"/>
            <person name="Mayer K.F."/>
            <person name="Waugh R."/>
            <person name="Brown J.W."/>
            <person name="Schulman A."/>
            <person name="Langridge P."/>
            <person name="Platzer M."/>
            <person name="Fincher G.B."/>
            <person name="Muehlbauer G.J."/>
            <person name="Sato K."/>
            <person name="Close T.J."/>
            <person name="Wise R.P."/>
            <person name="Stein N."/>
        </authorList>
    </citation>
    <scope>NUCLEOTIDE SEQUENCE [LARGE SCALE GENOMIC DNA]</scope>
    <source>
        <strain evidence="4">cv. Morex</strain>
    </source>
</reference>
<reference evidence="3" key="2">
    <citation type="submission" date="2020-10" db="EMBL/GenBank/DDBJ databases">
        <authorList>
            <person name="Scholz U."/>
            <person name="Mascher M."/>
            <person name="Fiebig A."/>
        </authorList>
    </citation>
    <scope>NUCLEOTIDE SEQUENCE [LARGE SCALE GENOMIC DNA]</scope>
    <source>
        <strain evidence="3">cv. Morex</strain>
    </source>
</reference>
<dbReference type="Gramene" id="HORVU.MOREX.r2.6HG0493750.1">
    <property type="protein sequence ID" value="HORVU.MOREX.r2.6HG0493750.1.CDS.1"/>
    <property type="gene ID" value="HORVU.MOREX.r2.6HG0493750"/>
</dbReference>
<dbReference type="GO" id="GO:0009733">
    <property type="term" value="P:response to auxin"/>
    <property type="evidence" value="ECO:0007669"/>
    <property type="project" value="InterPro"/>
</dbReference>
<name>A0A8I6YBJ8_HORVV</name>
<organism evidence="3 4">
    <name type="scientific">Hordeum vulgare subsp. vulgare</name>
    <name type="common">Domesticated barley</name>
    <dbReference type="NCBI Taxonomy" id="112509"/>
    <lineage>
        <taxon>Eukaryota</taxon>
        <taxon>Viridiplantae</taxon>
        <taxon>Streptophyta</taxon>
        <taxon>Embryophyta</taxon>
        <taxon>Tracheophyta</taxon>
        <taxon>Spermatophyta</taxon>
        <taxon>Magnoliopsida</taxon>
        <taxon>Liliopsida</taxon>
        <taxon>Poales</taxon>
        <taxon>Poaceae</taxon>
        <taxon>BOP clade</taxon>
        <taxon>Pooideae</taxon>
        <taxon>Triticodae</taxon>
        <taxon>Triticeae</taxon>
        <taxon>Hordeinae</taxon>
        <taxon>Hordeum</taxon>
    </lineage>
</organism>
<evidence type="ECO:0008006" key="5">
    <source>
        <dbReference type="Google" id="ProtNLM"/>
    </source>
</evidence>
<reference evidence="3" key="3">
    <citation type="submission" date="2022-01" db="UniProtKB">
        <authorList>
            <consortium name="EnsemblPlants"/>
        </authorList>
    </citation>
    <scope>IDENTIFICATION</scope>
    <source>
        <strain evidence="3">subsp. vulgare</strain>
    </source>
</reference>
<protein>
    <recommendedName>
        <fullName evidence="5">Auxin-responsive protein SAUR32</fullName>
    </recommendedName>
</protein>
<dbReference type="PANTHER" id="PTHR31374:SF308">
    <property type="entry name" value="AUXIN-RESPONSIVE PROTEIN SAUR32"/>
    <property type="match status" value="1"/>
</dbReference>
<dbReference type="EnsemblPlants" id="HORVU.MOREX.r3.6HG0595780.1">
    <property type="protein sequence ID" value="HORVU.MOREX.r3.6HG0595780.1.CDS1"/>
    <property type="gene ID" value="HORVU.MOREX.r3.6HG0595780"/>
</dbReference>
<dbReference type="Gramene" id="HORVU.MOREX.r3.6HG0595780.1">
    <property type="protein sequence ID" value="HORVU.MOREX.r3.6HG0595780.1.CDS1"/>
    <property type="gene ID" value="HORVU.MOREX.r3.6HG0595780"/>
</dbReference>
<accession>A0A8I6YBJ8</accession>
<dbReference type="Pfam" id="PF02519">
    <property type="entry name" value="Auxin_inducible"/>
    <property type="match status" value="1"/>
</dbReference>
<dbReference type="Proteomes" id="UP000011116">
    <property type="component" value="Chromosome 6H"/>
</dbReference>
<dbReference type="PANTHER" id="PTHR31374">
    <property type="entry name" value="AUXIN-INDUCED PROTEIN-LIKE-RELATED"/>
    <property type="match status" value="1"/>
</dbReference>
<keyword evidence="4" id="KW-1185">Reference proteome</keyword>
<feature type="region of interest" description="Disordered" evidence="2">
    <location>
        <begin position="1"/>
        <end position="25"/>
    </location>
</feature>
<proteinExistence type="inferred from homology"/>
<evidence type="ECO:0000256" key="1">
    <source>
        <dbReference type="ARBA" id="ARBA00006974"/>
    </source>
</evidence>